<gene>
    <name evidence="6" type="ORF">CFOL_v3_31844</name>
</gene>
<dbReference type="Gene3D" id="3.30.710.10">
    <property type="entry name" value="Potassium Channel Kv1.1, Chain A"/>
    <property type="match status" value="1"/>
</dbReference>
<evidence type="ECO:0000256" key="2">
    <source>
        <dbReference type="ARBA" id="ARBA00022786"/>
    </source>
</evidence>
<dbReference type="InParanoid" id="A0A1Q3D7J0"/>
<dbReference type="InterPro" id="IPR027356">
    <property type="entry name" value="NPH3_dom"/>
</dbReference>
<evidence type="ECO:0000256" key="1">
    <source>
        <dbReference type="ARBA" id="ARBA00004906"/>
    </source>
</evidence>
<comment type="similarity">
    <text evidence="3">Belongs to the NPH3 family.</text>
</comment>
<dbReference type="EMBL" id="BDDD01004848">
    <property type="protein sequence ID" value="GAV88422.1"/>
    <property type="molecule type" value="Genomic_DNA"/>
</dbReference>
<organism evidence="6 7">
    <name type="scientific">Cephalotus follicularis</name>
    <name type="common">Albany pitcher plant</name>
    <dbReference type="NCBI Taxonomy" id="3775"/>
    <lineage>
        <taxon>Eukaryota</taxon>
        <taxon>Viridiplantae</taxon>
        <taxon>Streptophyta</taxon>
        <taxon>Embryophyta</taxon>
        <taxon>Tracheophyta</taxon>
        <taxon>Spermatophyta</taxon>
        <taxon>Magnoliopsida</taxon>
        <taxon>eudicotyledons</taxon>
        <taxon>Gunneridae</taxon>
        <taxon>Pentapetalae</taxon>
        <taxon>rosids</taxon>
        <taxon>fabids</taxon>
        <taxon>Oxalidales</taxon>
        <taxon>Cephalotaceae</taxon>
        <taxon>Cephalotus</taxon>
    </lineage>
</organism>
<reference evidence="7" key="1">
    <citation type="submission" date="2016-04" db="EMBL/GenBank/DDBJ databases">
        <title>Cephalotus genome sequencing.</title>
        <authorList>
            <person name="Fukushima K."/>
            <person name="Hasebe M."/>
            <person name="Fang X."/>
        </authorList>
    </citation>
    <scope>NUCLEOTIDE SEQUENCE [LARGE SCALE GENOMIC DNA]</scope>
    <source>
        <strain evidence="7">cv. St1</strain>
    </source>
</reference>
<sequence>MAVCCDLEVDVNGAETFMVDKNIISAYSGRLSKLFGKSPGPKRNLKVIFHDFPGGAECFELVLKFCYNSGSIDITPSNISLLHCAAQFMDMNNSVSGTCNLLEQTEKSLEEISYWSWSDLLVALKQCQDLLPFVNSSGVLEKYLDTLVGRLALSNEASPCPSTSSPDSSGFRFSCDTRSTESLKNSFSRTTWWFDDLVILSPHLVEMVVKFMVRRKFDHGIIGRFLFHYQRSKSYTATSDEKRNIAESVIDNLYTLERRVLPSKSLFGILRVSLSLNIRKCSRNKLESMIGSQIDQATLDNLLIPSPNGINYLYDVNLVLRFLKAFLCGGKNQVSPMQLKKVAGLMDLYLAEVAPDPCLKPSKFLALALALPDSARDCYDKMYHTMDMYLEVHAGLSEEEKMKICSALNYEKLSAEACIHLSQNAKFPSKIASQALASRKNKLKSLLQGTSNSKLHPDSSCSVLESKSKGKKELSSEQIVLYAGKLNLSCDNENLKSHLQGMQWRVMELEKVCRKMQTQMEKIVKSRTSSHGFQAEVIFPSYSKNWGKQILQLGILWGITKCWDSYGALMSVFTS</sequence>
<name>A0A1Q3D7J0_CEPFO</name>
<evidence type="ECO:0000313" key="6">
    <source>
        <dbReference type="EMBL" id="GAV88422.1"/>
    </source>
</evidence>
<evidence type="ECO:0000313" key="7">
    <source>
        <dbReference type="Proteomes" id="UP000187406"/>
    </source>
</evidence>
<dbReference type="InterPro" id="IPR043454">
    <property type="entry name" value="NPH3/RPT2-like"/>
</dbReference>
<protein>
    <submittedName>
        <fullName evidence="6">BTB domain-containing protein/NPH3 domain-containing protein</fullName>
    </submittedName>
</protein>
<dbReference type="PROSITE" id="PS50097">
    <property type="entry name" value="BTB"/>
    <property type="match status" value="1"/>
</dbReference>
<accession>A0A1Q3D7J0</accession>
<evidence type="ECO:0000256" key="3">
    <source>
        <dbReference type="PROSITE-ProRule" id="PRU00982"/>
    </source>
</evidence>
<keyword evidence="7" id="KW-1185">Reference proteome</keyword>
<dbReference type="STRING" id="3775.A0A1Q3D7J0"/>
<keyword evidence="2" id="KW-0833">Ubl conjugation pathway</keyword>
<dbReference type="SUPFAM" id="SSF54695">
    <property type="entry name" value="POZ domain"/>
    <property type="match status" value="1"/>
</dbReference>
<dbReference type="AlphaFoldDB" id="A0A1Q3D7J0"/>
<evidence type="ECO:0000259" key="5">
    <source>
        <dbReference type="PROSITE" id="PS51649"/>
    </source>
</evidence>
<dbReference type="Pfam" id="PF03000">
    <property type="entry name" value="NPH3"/>
    <property type="match status" value="1"/>
</dbReference>
<dbReference type="Pfam" id="PF00651">
    <property type="entry name" value="BTB"/>
    <property type="match status" value="1"/>
</dbReference>
<dbReference type="PANTHER" id="PTHR32370">
    <property type="entry name" value="OS12G0117600 PROTEIN"/>
    <property type="match status" value="1"/>
</dbReference>
<feature type="domain" description="BTB" evidence="4">
    <location>
        <begin position="5"/>
        <end position="69"/>
    </location>
</feature>
<proteinExistence type="inferred from homology"/>
<evidence type="ECO:0000259" key="4">
    <source>
        <dbReference type="PROSITE" id="PS50097"/>
    </source>
</evidence>
<dbReference type="UniPathway" id="UPA00143"/>
<comment type="pathway">
    <text evidence="1">Protein modification; protein ubiquitination.</text>
</comment>
<dbReference type="FunCoup" id="A0A1Q3D7J0">
    <property type="interactions" value="1178"/>
</dbReference>
<dbReference type="SMART" id="SM00225">
    <property type="entry name" value="BTB"/>
    <property type="match status" value="1"/>
</dbReference>
<dbReference type="Proteomes" id="UP000187406">
    <property type="component" value="Unassembled WGS sequence"/>
</dbReference>
<feature type="non-terminal residue" evidence="6">
    <location>
        <position position="575"/>
    </location>
</feature>
<dbReference type="OrthoDB" id="624345at2759"/>
<comment type="caution">
    <text evidence="6">The sequence shown here is derived from an EMBL/GenBank/DDBJ whole genome shotgun (WGS) entry which is preliminary data.</text>
</comment>
<dbReference type="GO" id="GO:0016567">
    <property type="term" value="P:protein ubiquitination"/>
    <property type="evidence" value="ECO:0007669"/>
    <property type="project" value="UniProtKB-UniPathway"/>
</dbReference>
<dbReference type="InterPro" id="IPR011333">
    <property type="entry name" value="SKP1/BTB/POZ_sf"/>
</dbReference>
<feature type="domain" description="NPH3" evidence="5">
    <location>
        <begin position="191"/>
        <end position="442"/>
    </location>
</feature>
<dbReference type="InterPro" id="IPR000210">
    <property type="entry name" value="BTB/POZ_dom"/>
</dbReference>
<dbReference type="PROSITE" id="PS51649">
    <property type="entry name" value="NPH3"/>
    <property type="match status" value="1"/>
</dbReference>